<evidence type="ECO:0000313" key="5">
    <source>
        <dbReference type="Proteomes" id="UP001249851"/>
    </source>
</evidence>
<feature type="region of interest" description="Disordered" evidence="1">
    <location>
        <begin position="852"/>
        <end position="920"/>
    </location>
</feature>
<dbReference type="SUPFAM" id="SSF57850">
    <property type="entry name" value="RING/U-box"/>
    <property type="match status" value="1"/>
</dbReference>
<dbReference type="InterPro" id="IPR011047">
    <property type="entry name" value="Quinoprotein_ADH-like_sf"/>
</dbReference>
<sequence>MVKSEQNPDCYSMLTLWSTSDIPVLLLNQPIRLCHLIFSRLKNENLNAHYLNTSSIVLALLMSGKWVQDTEKNPRSEEHKNTTVSALIWDPEEGRVFAGDMLGVVSVIHVPQSNKLSPGNKGRPMLHSTSSIVAKAHTAIVQLDCIGDKLLVSTLTKCAIVDLKRLNSVSVGVKPRDGLYGSCFLKESTSDSITIYSARPGSRLWEASIDGQVVSTQQYKKLLGTPPVTVLGYRCNDVKAVQQGDFPPQSVNFAKLLLVRERFIATWCGMRLYILDPILGQLVAWYSLDAEILDACCLGPEIYIYDLDGCVKWFGLLSVKECVARLNAMGEIKQCITVLLDCKQYIIPGSARDLVPVSLVRNLRDGLLEEENEDHKEIILRLEALENELEPALEGSCYPPSFYGNIGGANSPDTLSVCSEAFTDDLEGTASTSGTRVGEEDEGEEGVLEGHKGISGEYGLSNVIKKRNISFEGILISAAAAAKKFAIERQKGVFNTKTSVSPVSPRNERNVTGGDVGTTEKHDGASSVSDTGQQTKGVDIQEEESPILSKKSLEQSPCHSDDSESRMSGNEAGSYEEEACDKKEVVVFKDKRKRKKRVVTVDIDTPQVQEGVFLESPNNHPRSSSFRYPSLSIEDAELKDRRLSEPVSPLPSELPHAIPAILSKAKGLLKKKLKSPVDDQLPTLFPSPSPTPPLLEESLVESAKENTACPEEVEELIQCSAKTRNEVKNPAVLFRINSLCKTLEEWIPKLHAATKSCFELNANWKDSNAEIELKSFLNEDVFGNVSYLTQMCFDCGVYGLEGLRCVENAQNVAEITNKLSPNLETQDSNQNANVEDPSECELDDVASDAVPEQIPKVSESGSTPSRVGLESIGGSSPIEVPSASENALATKTDASTSRSTSSESEEKNQELNDTSEDGGEVASAVPLSACDRDVVNQQNFVAETSASGSFPSNGEKPETATQAQSNTFRSQPVANCERICQHCANKTAFFKPSDEMEDHNEYSTQQQVDSHRARFLSYYFFLFDVKRLRRTLHFIKGDKRKTWSIFIDSLSGLVSVDDVIAKHTEEGDAQRALHELFDGMNAYSETLLYHLSCLYEHDGRETMLICARIFPDVKPWEVMKICRQSKVHSLESSAADFLYYTEQLMRWRAEVGNTKEQTVGKVCEDREVAIWWFHCALIANSTAPTEEPDCQLCGMPRPGSHTVAWQKADHLRLLLGYMCKKDPKELGKFMDMCWKHCYWSGLIRLCIRANRRKEALRLLMCLGDLCLIKDPQPWGLLPKTLNEWKLLLELLLSRDHQDDKSTHLCAPLASSDWSSDLTWSNVTKLMLERLGAGHTVNLLQALALDTPHLSGDFYYSCLLGAVIERRQRTLIHEMLKKLDSYLWSRRSGALAPKINNFRKEEELLGSKCKDDVKPQLDSLSQFRTLEDGASNWGQNIRLSDGECLVCSLKLCEQISTSRQGLVMFECGHVFHKHCVPEAACVLCFQANLTSIGTSMKL</sequence>
<feature type="region of interest" description="Disordered" evidence="1">
    <location>
        <begin position="945"/>
        <end position="966"/>
    </location>
</feature>
<dbReference type="Pfam" id="PF23758">
    <property type="entry name" value="TPR_HPS5"/>
    <property type="match status" value="1"/>
</dbReference>
<protein>
    <submittedName>
        <fullName evidence="4">BLOC-2 complex member HPS5</fullName>
    </submittedName>
</protein>
<proteinExistence type="predicted"/>
<dbReference type="GO" id="GO:0048066">
    <property type="term" value="P:developmental pigmentation"/>
    <property type="evidence" value="ECO:0007669"/>
    <property type="project" value="TreeGrafter"/>
</dbReference>
<dbReference type="SUPFAM" id="SSF50998">
    <property type="entry name" value="Quinoprotein alcohol dehydrogenase-like"/>
    <property type="match status" value="1"/>
</dbReference>
<dbReference type="PANTHER" id="PTHR23287:SF18">
    <property type="entry name" value="BLOC-2 COMPLEX MEMBER HPS5"/>
    <property type="match status" value="1"/>
</dbReference>
<dbReference type="GO" id="GO:0005737">
    <property type="term" value="C:cytoplasm"/>
    <property type="evidence" value="ECO:0007669"/>
    <property type="project" value="TreeGrafter"/>
</dbReference>
<keyword evidence="5" id="KW-1185">Reference proteome</keyword>
<dbReference type="InterPro" id="IPR056445">
    <property type="entry name" value="TPR_HPS5"/>
</dbReference>
<feature type="compositionally biased region" description="Polar residues" evidence="1">
    <location>
        <begin position="526"/>
        <end position="536"/>
    </location>
</feature>
<feature type="compositionally biased region" description="Polar residues" evidence="1">
    <location>
        <begin position="820"/>
        <end position="833"/>
    </location>
</feature>
<dbReference type="InterPro" id="IPR056499">
    <property type="entry name" value="Beta-prop_HPS5-like"/>
</dbReference>
<name>A0AAD9QXF3_ACRCE</name>
<feature type="region of interest" description="Disordered" evidence="1">
    <location>
        <begin position="497"/>
        <end position="576"/>
    </location>
</feature>
<accession>A0AAD9QXF3</accession>
<feature type="region of interest" description="Disordered" evidence="1">
    <location>
        <begin position="820"/>
        <end position="839"/>
    </location>
</feature>
<dbReference type="EMBL" id="JARQWQ010000010">
    <property type="protein sequence ID" value="KAK2569317.1"/>
    <property type="molecule type" value="Genomic_DNA"/>
</dbReference>
<feature type="domain" description="HPS5-like beta-propeller" evidence="2">
    <location>
        <begin position="43"/>
        <end position="305"/>
    </location>
</feature>
<organism evidence="4 5">
    <name type="scientific">Acropora cervicornis</name>
    <name type="common">Staghorn coral</name>
    <dbReference type="NCBI Taxonomy" id="6130"/>
    <lineage>
        <taxon>Eukaryota</taxon>
        <taxon>Metazoa</taxon>
        <taxon>Cnidaria</taxon>
        <taxon>Anthozoa</taxon>
        <taxon>Hexacorallia</taxon>
        <taxon>Scleractinia</taxon>
        <taxon>Astrocoeniina</taxon>
        <taxon>Acroporidae</taxon>
        <taxon>Acropora</taxon>
    </lineage>
</organism>
<gene>
    <name evidence="4" type="ORF">P5673_006233</name>
</gene>
<evidence type="ECO:0000259" key="3">
    <source>
        <dbReference type="Pfam" id="PF23758"/>
    </source>
</evidence>
<feature type="region of interest" description="Disordered" evidence="1">
    <location>
        <begin position="427"/>
        <end position="450"/>
    </location>
</feature>
<feature type="domain" description="HPS5 TPR" evidence="3">
    <location>
        <begin position="983"/>
        <end position="1357"/>
    </location>
</feature>
<evidence type="ECO:0000256" key="1">
    <source>
        <dbReference type="SAM" id="MobiDB-lite"/>
    </source>
</evidence>
<dbReference type="Pfam" id="PF23756">
    <property type="entry name" value="Beta-prop_HPS5"/>
    <property type="match status" value="1"/>
</dbReference>
<evidence type="ECO:0000313" key="4">
    <source>
        <dbReference type="EMBL" id="KAK2569317.1"/>
    </source>
</evidence>
<reference evidence="4" key="1">
    <citation type="journal article" date="2023" name="G3 (Bethesda)">
        <title>Whole genome assembly and annotation of the endangered Caribbean coral Acropora cervicornis.</title>
        <authorList>
            <person name="Selwyn J.D."/>
            <person name="Vollmer S.V."/>
        </authorList>
    </citation>
    <scope>NUCLEOTIDE SEQUENCE</scope>
    <source>
        <strain evidence="4">K2</strain>
    </source>
</reference>
<dbReference type="PANTHER" id="PTHR23287">
    <property type="entry name" value="RUBY-EYE2-LIKE PROTEIN"/>
    <property type="match status" value="1"/>
</dbReference>
<dbReference type="Proteomes" id="UP001249851">
    <property type="component" value="Unassembled WGS sequence"/>
</dbReference>
<comment type="caution">
    <text evidence="4">The sequence shown here is derived from an EMBL/GenBank/DDBJ whole genome shotgun (WGS) entry which is preliminary data.</text>
</comment>
<evidence type="ECO:0000259" key="2">
    <source>
        <dbReference type="Pfam" id="PF23756"/>
    </source>
</evidence>
<reference evidence="4" key="2">
    <citation type="journal article" date="2023" name="Science">
        <title>Genomic signatures of disease resistance in endangered staghorn corals.</title>
        <authorList>
            <person name="Vollmer S.V."/>
            <person name="Selwyn J.D."/>
            <person name="Despard B.A."/>
            <person name="Roesel C.L."/>
        </authorList>
    </citation>
    <scope>NUCLEOTIDE SEQUENCE</scope>
    <source>
        <strain evidence="4">K2</strain>
    </source>
</reference>
<feature type="compositionally biased region" description="Polar residues" evidence="1">
    <location>
        <begin position="883"/>
        <end position="894"/>
    </location>
</feature>